<proteinExistence type="predicted"/>
<feature type="region of interest" description="Disordered" evidence="1">
    <location>
        <begin position="71"/>
        <end position="167"/>
    </location>
</feature>
<sequence>MASSQSQPPAPGAPPQDDRAVIKKAKVRRAAWACDRCYSKKLNGNYVEQLEERLRLIEAAIRPSGIIGATASASTSGHAHSSPPPVLGADSPASTPMKSRSSSFTYTVPPSPAHSTLTPSPPILSHLSSPAPSDFSPNPTRALDTGLDPPSALSHAPNPALTDGKSQPWVEFMTGGLWVGRKWDNLPGAPKMHPEKSPPSDPPLEWTPVLNPTSSDSAPWSPKTTSDPPISPAPSSLQPDFDDFPPDIMDSLVHNFWQYVYVSYPMLPLHYPTFCMEEQPKVLILGLAALGTPHSEN</sequence>
<evidence type="ECO:0000313" key="2">
    <source>
        <dbReference type="EMBL" id="RKO86167.1"/>
    </source>
</evidence>
<feature type="non-terminal residue" evidence="2">
    <location>
        <position position="297"/>
    </location>
</feature>
<dbReference type="AlphaFoldDB" id="A0A4V1IQD4"/>
<name>A0A4V1IQD4_9FUNG</name>
<feature type="region of interest" description="Disordered" evidence="1">
    <location>
        <begin position="1"/>
        <end position="21"/>
    </location>
</feature>
<feature type="compositionally biased region" description="Low complexity" evidence="1">
    <location>
        <begin position="114"/>
        <end position="133"/>
    </location>
</feature>
<protein>
    <submittedName>
        <fullName evidence="2">Uncharacterized protein</fullName>
    </submittedName>
</protein>
<evidence type="ECO:0000256" key="1">
    <source>
        <dbReference type="SAM" id="MobiDB-lite"/>
    </source>
</evidence>
<accession>A0A4V1IQD4</accession>
<dbReference type="Proteomes" id="UP000269721">
    <property type="component" value="Unassembled WGS sequence"/>
</dbReference>
<feature type="region of interest" description="Disordered" evidence="1">
    <location>
        <begin position="188"/>
        <end position="236"/>
    </location>
</feature>
<gene>
    <name evidence="2" type="ORF">BDK51DRAFT_33592</name>
</gene>
<feature type="compositionally biased region" description="Polar residues" evidence="1">
    <location>
        <begin position="92"/>
        <end position="108"/>
    </location>
</feature>
<feature type="compositionally biased region" description="Polar residues" evidence="1">
    <location>
        <begin position="210"/>
        <end position="236"/>
    </location>
</feature>
<organism evidence="2 3">
    <name type="scientific">Blyttiomyces helicus</name>
    <dbReference type="NCBI Taxonomy" id="388810"/>
    <lineage>
        <taxon>Eukaryota</taxon>
        <taxon>Fungi</taxon>
        <taxon>Fungi incertae sedis</taxon>
        <taxon>Chytridiomycota</taxon>
        <taxon>Chytridiomycota incertae sedis</taxon>
        <taxon>Chytridiomycetes</taxon>
        <taxon>Chytridiomycetes incertae sedis</taxon>
        <taxon>Blyttiomyces</taxon>
    </lineage>
</organism>
<reference evidence="3" key="1">
    <citation type="journal article" date="2018" name="Nat. Microbiol.">
        <title>Leveraging single-cell genomics to expand the fungal tree of life.</title>
        <authorList>
            <person name="Ahrendt S.R."/>
            <person name="Quandt C.A."/>
            <person name="Ciobanu D."/>
            <person name="Clum A."/>
            <person name="Salamov A."/>
            <person name="Andreopoulos B."/>
            <person name="Cheng J.F."/>
            <person name="Woyke T."/>
            <person name="Pelin A."/>
            <person name="Henrissat B."/>
            <person name="Reynolds N.K."/>
            <person name="Benny G.L."/>
            <person name="Smith M.E."/>
            <person name="James T.Y."/>
            <person name="Grigoriev I.V."/>
        </authorList>
    </citation>
    <scope>NUCLEOTIDE SEQUENCE [LARGE SCALE GENOMIC DNA]</scope>
</reference>
<evidence type="ECO:0000313" key="3">
    <source>
        <dbReference type="Proteomes" id="UP000269721"/>
    </source>
</evidence>
<keyword evidence="3" id="KW-1185">Reference proteome</keyword>
<dbReference type="EMBL" id="KZ998421">
    <property type="protein sequence ID" value="RKO86167.1"/>
    <property type="molecule type" value="Genomic_DNA"/>
</dbReference>
<feature type="compositionally biased region" description="Low complexity" evidence="1">
    <location>
        <begin position="71"/>
        <end position="81"/>
    </location>
</feature>